<name>A0A645B6D7_9ZZZZ</name>
<dbReference type="Pfam" id="PF00082">
    <property type="entry name" value="Peptidase_S8"/>
    <property type="match status" value="1"/>
</dbReference>
<dbReference type="InterPro" id="IPR032789">
    <property type="entry name" value="T2SS-T3SS_pil_N"/>
</dbReference>
<evidence type="ECO:0000313" key="7">
    <source>
        <dbReference type="EMBL" id="MPM60977.1"/>
    </source>
</evidence>
<accession>A0A645B6D7</accession>
<keyword evidence="3" id="KW-0378">Hydrolase</keyword>
<feature type="domain" description="Pilus formation protein N-terminal" evidence="6">
    <location>
        <begin position="417"/>
        <end position="459"/>
    </location>
</feature>
<protein>
    <recommendedName>
        <fullName evidence="8">Peptidase S8/S53 domain-containing protein</fullName>
    </recommendedName>
</protein>
<evidence type="ECO:0000259" key="6">
    <source>
        <dbReference type="Pfam" id="PF13629"/>
    </source>
</evidence>
<reference evidence="7" key="1">
    <citation type="submission" date="2019-08" db="EMBL/GenBank/DDBJ databases">
        <authorList>
            <person name="Kucharzyk K."/>
            <person name="Murdoch R.W."/>
            <person name="Higgins S."/>
            <person name="Loffler F."/>
        </authorList>
    </citation>
    <scope>NUCLEOTIDE SEQUENCE</scope>
</reference>
<dbReference type="InterPro" id="IPR051048">
    <property type="entry name" value="Peptidase_S8/S53_subtilisin"/>
</dbReference>
<evidence type="ECO:0000259" key="5">
    <source>
        <dbReference type="Pfam" id="PF00082"/>
    </source>
</evidence>
<dbReference type="InterPro" id="IPR022398">
    <property type="entry name" value="Peptidase_S8_His-AS"/>
</dbReference>
<comment type="similarity">
    <text evidence="1">Belongs to the peptidase S8 family.</text>
</comment>
<dbReference type="PROSITE" id="PS00137">
    <property type="entry name" value="SUBTILASE_HIS"/>
    <property type="match status" value="1"/>
</dbReference>
<evidence type="ECO:0000256" key="4">
    <source>
        <dbReference type="ARBA" id="ARBA00022825"/>
    </source>
</evidence>
<dbReference type="PANTHER" id="PTHR43399">
    <property type="entry name" value="SUBTILISIN-RELATED"/>
    <property type="match status" value="1"/>
</dbReference>
<dbReference type="SUPFAM" id="SSF52743">
    <property type="entry name" value="Subtilisin-like"/>
    <property type="match status" value="1"/>
</dbReference>
<evidence type="ECO:0000256" key="2">
    <source>
        <dbReference type="ARBA" id="ARBA00022670"/>
    </source>
</evidence>
<dbReference type="PRINTS" id="PR00723">
    <property type="entry name" value="SUBTILISIN"/>
</dbReference>
<evidence type="ECO:0000256" key="3">
    <source>
        <dbReference type="ARBA" id="ARBA00022801"/>
    </source>
</evidence>
<evidence type="ECO:0000256" key="1">
    <source>
        <dbReference type="ARBA" id="ARBA00011073"/>
    </source>
</evidence>
<keyword evidence="4" id="KW-0720">Serine protease</keyword>
<sequence length="469" mass="49789">MNCGEAWKKSTGNPSIIVAVMDEGVMWPHPDLEANMWVNEDEIFKSDKDNDGNGYNGDVYGYNFAEMTPVISWSHERDTGHGTHVAGTIAAVNNNGIGVSGIAGGSGSNDGVKIMSVQIFSGQFGVNQYNEARAIKYAADNGAVILQCSWGYNSSLSDPSSSMRGYVNDEHWARHCPLEKEALDYFIHNAGSPNGPIDGGLAIFAAGNEYAAAAGYPGAYGDFICVSAMDAGFMPASYTNYGRGVDIMAPGGDSDYHKTVAGSILSTMPPALTGGTGYGYMDGTSMACPHVSGVAALGLSYATKLRKKFTANQFKDLLLQSTRSLEPHFPINKLYYKFFSLAGESNPVLMELDKYYAGKVGAGMIDAGKLLTLVENNGVTLDLPNMYVALGVDNKQTIDLSLFFDGGKSLTFKAESANPKIASVSIQGSKLIITGNAIGTTAYTVTASDGKKQVAEITVRRNANGNGWL</sequence>
<dbReference type="Gene3D" id="2.60.40.1080">
    <property type="match status" value="1"/>
</dbReference>
<proteinExistence type="inferred from homology"/>
<dbReference type="Pfam" id="PF13629">
    <property type="entry name" value="T2SS-T3SS_pil_N"/>
    <property type="match status" value="1"/>
</dbReference>
<dbReference type="InterPro" id="IPR023828">
    <property type="entry name" value="Peptidase_S8_Ser-AS"/>
</dbReference>
<dbReference type="PANTHER" id="PTHR43399:SF4">
    <property type="entry name" value="CELL WALL-ASSOCIATED PROTEASE"/>
    <property type="match status" value="1"/>
</dbReference>
<dbReference type="GO" id="GO:0004252">
    <property type="term" value="F:serine-type endopeptidase activity"/>
    <property type="evidence" value="ECO:0007669"/>
    <property type="project" value="InterPro"/>
</dbReference>
<dbReference type="PROSITE" id="PS00138">
    <property type="entry name" value="SUBTILASE_SER"/>
    <property type="match status" value="1"/>
</dbReference>
<keyword evidence="2" id="KW-0645">Protease</keyword>
<dbReference type="EMBL" id="VSSQ01018084">
    <property type="protein sequence ID" value="MPM60977.1"/>
    <property type="molecule type" value="Genomic_DNA"/>
</dbReference>
<dbReference type="InterPro" id="IPR000209">
    <property type="entry name" value="Peptidase_S8/S53_dom"/>
</dbReference>
<gene>
    <name evidence="7" type="ORF">SDC9_107831</name>
</gene>
<dbReference type="Gene3D" id="3.40.50.200">
    <property type="entry name" value="Peptidase S8/S53 domain"/>
    <property type="match status" value="1"/>
</dbReference>
<dbReference type="InterPro" id="IPR015500">
    <property type="entry name" value="Peptidase_S8_subtilisin-rel"/>
</dbReference>
<dbReference type="AlphaFoldDB" id="A0A645B6D7"/>
<comment type="caution">
    <text evidence="7">The sequence shown here is derived from an EMBL/GenBank/DDBJ whole genome shotgun (WGS) entry which is preliminary data.</text>
</comment>
<dbReference type="GO" id="GO:0006508">
    <property type="term" value="P:proteolysis"/>
    <property type="evidence" value="ECO:0007669"/>
    <property type="project" value="UniProtKB-KW"/>
</dbReference>
<evidence type="ECO:0008006" key="8">
    <source>
        <dbReference type="Google" id="ProtNLM"/>
    </source>
</evidence>
<organism evidence="7">
    <name type="scientific">bioreactor metagenome</name>
    <dbReference type="NCBI Taxonomy" id="1076179"/>
    <lineage>
        <taxon>unclassified sequences</taxon>
        <taxon>metagenomes</taxon>
        <taxon>ecological metagenomes</taxon>
    </lineage>
</organism>
<dbReference type="InterPro" id="IPR036852">
    <property type="entry name" value="Peptidase_S8/S53_dom_sf"/>
</dbReference>
<dbReference type="PROSITE" id="PS51892">
    <property type="entry name" value="SUBTILASE"/>
    <property type="match status" value="1"/>
</dbReference>
<feature type="domain" description="Peptidase S8/S53" evidence="5">
    <location>
        <begin position="16"/>
        <end position="325"/>
    </location>
</feature>